<protein>
    <submittedName>
        <fullName evidence="1">Uncharacterized protein</fullName>
    </submittedName>
</protein>
<accession>A0A0E9X5W8</accession>
<reference evidence="1" key="2">
    <citation type="journal article" date="2015" name="Fish Shellfish Immunol.">
        <title>Early steps in the European eel (Anguilla anguilla)-Vibrio vulnificus interaction in the gills: Role of the RtxA13 toxin.</title>
        <authorList>
            <person name="Callol A."/>
            <person name="Pajuelo D."/>
            <person name="Ebbesson L."/>
            <person name="Teles M."/>
            <person name="MacKenzie S."/>
            <person name="Amaro C."/>
        </authorList>
    </citation>
    <scope>NUCLEOTIDE SEQUENCE</scope>
</reference>
<dbReference type="EMBL" id="GBXM01010741">
    <property type="protein sequence ID" value="JAH97836.1"/>
    <property type="molecule type" value="Transcribed_RNA"/>
</dbReference>
<dbReference type="AlphaFoldDB" id="A0A0E9X5W8"/>
<name>A0A0E9X5W8_ANGAN</name>
<proteinExistence type="predicted"/>
<sequence>MECGGFNKASVLHMSKRKESLKKPVREEPARRVLKQPMWSESAAGTRIIYHFLLEFYKDLRPELLMFLKSHLLTLQFTLSTFGPAEASTSDSFISKIGRTDSLSTWNNSSSITVVLWTEMHGWMVKDSEKSIL</sequence>
<reference evidence="1" key="1">
    <citation type="submission" date="2014-11" db="EMBL/GenBank/DDBJ databases">
        <authorList>
            <person name="Amaro Gonzalez C."/>
        </authorList>
    </citation>
    <scope>NUCLEOTIDE SEQUENCE</scope>
</reference>
<organism evidence="1">
    <name type="scientific">Anguilla anguilla</name>
    <name type="common">European freshwater eel</name>
    <name type="synonym">Muraena anguilla</name>
    <dbReference type="NCBI Taxonomy" id="7936"/>
    <lineage>
        <taxon>Eukaryota</taxon>
        <taxon>Metazoa</taxon>
        <taxon>Chordata</taxon>
        <taxon>Craniata</taxon>
        <taxon>Vertebrata</taxon>
        <taxon>Euteleostomi</taxon>
        <taxon>Actinopterygii</taxon>
        <taxon>Neopterygii</taxon>
        <taxon>Teleostei</taxon>
        <taxon>Anguilliformes</taxon>
        <taxon>Anguillidae</taxon>
        <taxon>Anguilla</taxon>
    </lineage>
</organism>
<evidence type="ECO:0000313" key="1">
    <source>
        <dbReference type="EMBL" id="JAH97836.1"/>
    </source>
</evidence>